<gene>
    <name evidence="2" type="ORF">BN1723_014883</name>
</gene>
<evidence type="ECO:0000313" key="2">
    <source>
        <dbReference type="EMBL" id="CRK34638.1"/>
    </source>
</evidence>
<dbReference type="EMBL" id="CVQI01026891">
    <property type="protein sequence ID" value="CRK34638.1"/>
    <property type="molecule type" value="Genomic_DNA"/>
</dbReference>
<reference evidence="3" key="1">
    <citation type="submission" date="2015-05" db="EMBL/GenBank/DDBJ databases">
        <authorList>
            <person name="Fogelqvist Johan"/>
        </authorList>
    </citation>
    <scope>NUCLEOTIDE SEQUENCE [LARGE SCALE GENOMIC DNA]</scope>
</reference>
<feature type="region of interest" description="Disordered" evidence="1">
    <location>
        <begin position="33"/>
        <end position="52"/>
    </location>
</feature>
<sequence>MTNLAAFPSLAFERATPATTFYSWRRVRPPSSLLSSNLPRSPPNVEQAVTNY</sequence>
<evidence type="ECO:0000256" key="1">
    <source>
        <dbReference type="SAM" id="MobiDB-lite"/>
    </source>
</evidence>
<name>A0A0G4MJZ7_VERLO</name>
<organism evidence="2 3">
    <name type="scientific">Verticillium longisporum</name>
    <name type="common">Verticillium dahliae var. longisporum</name>
    <dbReference type="NCBI Taxonomy" id="100787"/>
    <lineage>
        <taxon>Eukaryota</taxon>
        <taxon>Fungi</taxon>
        <taxon>Dikarya</taxon>
        <taxon>Ascomycota</taxon>
        <taxon>Pezizomycotina</taxon>
        <taxon>Sordariomycetes</taxon>
        <taxon>Hypocreomycetidae</taxon>
        <taxon>Glomerellales</taxon>
        <taxon>Plectosphaerellaceae</taxon>
        <taxon>Verticillium</taxon>
    </lineage>
</organism>
<feature type="compositionally biased region" description="Low complexity" evidence="1">
    <location>
        <begin position="33"/>
        <end position="45"/>
    </location>
</feature>
<evidence type="ECO:0000313" key="3">
    <source>
        <dbReference type="Proteomes" id="UP000045706"/>
    </source>
</evidence>
<proteinExistence type="predicted"/>
<protein>
    <submittedName>
        <fullName evidence="2">Uncharacterized protein</fullName>
    </submittedName>
</protein>
<accession>A0A0G4MJZ7</accession>
<dbReference type="Proteomes" id="UP000045706">
    <property type="component" value="Unassembled WGS sequence"/>
</dbReference>
<feature type="non-terminal residue" evidence="2">
    <location>
        <position position="52"/>
    </location>
</feature>
<dbReference type="AlphaFoldDB" id="A0A0G4MJZ7"/>